<gene>
    <name evidence="2" type="ORF">Vau01_033780</name>
</gene>
<evidence type="ECO:0000256" key="1">
    <source>
        <dbReference type="SAM" id="Phobius"/>
    </source>
</evidence>
<dbReference type="EMBL" id="BOPG01000022">
    <property type="protein sequence ID" value="GIJ55862.1"/>
    <property type="molecule type" value="Genomic_DNA"/>
</dbReference>
<comment type="caution">
    <text evidence="2">The sequence shown here is derived from an EMBL/GenBank/DDBJ whole genome shotgun (WGS) entry which is preliminary data.</text>
</comment>
<feature type="transmembrane region" description="Helical" evidence="1">
    <location>
        <begin position="38"/>
        <end position="59"/>
    </location>
</feature>
<dbReference type="RefSeq" id="WP_203993269.1">
    <property type="nucleotide sequence ID" value="NZ_BOPG01000022.1"/>
</dbReference>
<dbReference type="AlphaFoldDB" id="A0A8J3Z370"/>
<keyword evidence="1" id="KW-1133">Transmembrane helix</keyword>
<keyword evidence="1" id="KW-0472">Membrane</keyword>
<evidence type="ECO:0000313" key="3">
    <source>
        <dbReference type="Proteomes" id="UP000612585"/>
    </source>
</evidence>
<proteinExistence type="predicted"/>
<dbReference type="Proteomes" id="UP000612585">
    <property type="component" value="Unassembled WGS sequence"/>
</dbReference>
<organism evidence="2 3">
    <name type="scientific">Virgisporangium aurantiacum</name>
    <dbReference type="NCBI Taxonomy" id="175570"/>
    <lineage>
        <taxon>Bacteria</taxon>
        <taxon>Bacillati</taxon>
        <taxon>Actinomycetota</taxon>
        <taxon>Actinomycetes</taxon>
        <taxon>Micromonosporales</taxon>
        <taxon>Micromonosporaceae</taxon>
        <taxon>Virgisporangium</taxon>
    </lineage>
</organism>
<keyword evidence="1" id="KW-0812">Transmembrane</keyword>
<accession>A0A8J3Z370</accession>
<name>A0A8J3Z370_9ACTN</name>
<reference evidence="2" key="1">
    <citation type="submission" date="2021-01" db="EMBL/GenBank/DDBJ databases">
        <title>Whole genome shotgun sequence of Virgisporangium aurantiacum NBRC 16421.</title>
        <authorList>
            <person name="Komaki H."/>
            <person name="Tamura T."/>
        </authorList>
    </citation>
    <scope>NUCLEOTIDE SEQUENCE</scope>
    <source>
        <strain evidence="2">NBRC 16421</strain>
    </source>
</reference>
<protein>
    <submittedName>
        <fullName evidence="2">Uncharacterized protein</fullName>
    </submittedName>
</protein>
<sequence length="353" mass="37522">MTEIISAALRDRAEGDIHVERLLSAVHTGVRRRRRRRLLGTACAVVAVGALAAGGGLVFSGTRGAPVRPASVGDIARPPRVDGAPVAAFTPSSLGSDPTLFHLDLTGLDGWGTLRWSARTGYEDLRGFSADAGGEFFVEASQVRDKLSGQGGEISPTEVNGLPAEAVRITRPDGAFNQAAPQGTDAVRWEAVPDLWVQVVVSGGPDVAMRIAERVRLDRTYRCAVPFHLTGLDAQVRVVKCETWFSGGEALGGVWLNNGSTSVDYTEYYVGIGRAEPTKPPTESMGGRAVAVFPAQTGVVGATAHVEYPYDGGVGFFFPFYSSVDDPFLALLVTAFQPITDPDVNTWPRSPLP</sequence>
<keyword evidence="3" id="KW-1185">Reference proteome</keyword>
<evidence type="ECO:0000313" key="2">
    <source>
        <dbReference type="EMBL" id="GIJ55862.1"/>
    </source>
</evidence>